<dbReference type="Proteomes" id="UP001152795">
    <property type="component" value="Unassembled WGS sequence"/>
</dbReference>
<evidence type="ECO:0000313" key="2">
    <source>
        <dbReference type="Proteomes" id="UP001152795"/>
    </source>
</evidence>
<proteinExistence type="predicted"/>
<dbReference type="PANTHER" id="PTHR33332">
    <property type="entry name" value="REVERSE TRANSCRIPTASE DOMAIN-CONTAINING PROTEIN"/>
    <property type="match status" value="1"/>
</dbReference>
<feature type="non-terminal residue" evidence="1">
    <location>
        <position position="1"/>
    </location>
</feature>
<dbReference type="InterPro" id="IPR000477">
    <property type="entry name" value="RT_dom"/>
</dbReference>
<dbReference type="InterPro" id="IPR043502">
    <property type="entry name" value="DNA/RNA_pol_sf"/>
</dbReference>
<dbReference type="SUPFAM" id="SSF56672">
    <property type="entry name" value="DNA/RNA polymerases"/>
    <property type="match status" value="1"/>
</dbReference>
<organism evidence="1 2">
    <name type="scientific">Paramuricea clavata</name>
    <name type="common">Red gorgonian</name>
    <name type="synonym">Violescent sea-whip</name>
    <dbReference type="NCBI Taxonomy" id="317549"/>
    <lineage>
        <taxon>Eukaryota</taxon>
        <taxon>Metazoa</taxon>
        <taxon>Cnidaria</taxon>
        <taxon>Anthozoa</taxon>
        <taxon>Octocorallia</taxon>
        <taxon>Malacalcyonacea</taxon>
        <taxon>Plexauridae</taxon>
        <taxon>Paramuricea</taxon>
    </lineage>
</organism>
<keyword evidence="2" id="KW-1185">Reference proteome</keyword>
<dbReference type="OrthoDB" id="414730at2759"/>
<dbReference type="AlphaFoldDB" id="A0A6S7KR93"/>
<comment type="caution">
    <text evidence="1">The sequence shown here is derived from an EMBL/GenBank/DDBJ whole genome shotgun (WGS) entry which is preliminary data.</text>
</comment>
<sequence>KAFDTINHNILIKKLDLYGLQKPALNLLGSYLENRFQMCTVNGVLSRKNLVTCGIPQGSILGPLLFLIYINDLPTSLEHSSSRMFADDTTLTVSGKSLHDVEVAINHDLSNVNQWLCANKLSLNLVKTEYILIGSRHNINDILATPKVFVGDIPIKR</sequence>
<protein>
    <submittedName>
        <fullName evidence="1">Uncharacterized protein</fullName>
    </submittedName>
</protein>
<evidence type="ECO:0000313" key="1">
    <source>
        <dbReference type="EMBL" id="CAB4045414.1"/>
    </source>
</evidence>
<dbReference type="EMBL" id="CACRXK020039322">
    <property type="protein sequence ID" value="CAB4045414.1"/>
    <property type="molecule type" value="Genomic_DNA"/>
</dbReference>
<name>A0A6S7KR93_PARCT</name>
<feature type="non-terminal residue" evidence="1">
    <location>
        <position position="157"/>
    </location>
</feature>
<dbReference type="Pfam" id="PF00078">
    <property type="entry name" value="RVT_1"/>
    <property type="match status" value="1"/>
</dbReference>
<dbReference type="PROSITE" id="PS50878">
    <property type="entry name" value="RT_POL"/>
    <property type="match status" value="1"/>
</dbReference>
<accession>A0A6S7KR93</accession>
<gene>
    <name evidence="1" type="ORF">PACLA_8A042707</name>
</gene>
<reference evidence="1" key="1">
    <citation type="submission" date="2020-04" db="EMBL/GenBank/DDBJ databases">
        <authorList>
            <person name="Alioto T."/>
            <person name="Alioto T."/>
            <person name="Gomez Garrido J."/>
        </authorList>
    </citation>
    <scope>NUCLEOTIDE SEQUENCE</scope>
    <source>
        <strain evidence="1">A484AB</strain>
    </source>
</reference>